<dbReference type="SMART" id="SM00672">
    <property type="entry name" value="CAP10"/>
    <property type="match status" value="1"/>
</dbReference>
<accession>A0A2J8AHM1</accession>
<dbReference type="InterPro" id="IPR006598">
    <property type="entry name" value="CAP10"/>
</dbReference>
<comment type="caution">
    <text evidence="5">The sequence shown here is derived from an EMBL/GenBank/DDBJ whole genome shotgun (WGS) entry which is preliminary data.</text>
</comment>
<dbReference type="AlphaFoldDB" id="A0A2J8AHM1"/>
<feature type="domain" description="Glycosyl transferase CAP10" evidence="4">
    <location>
        <begin position="4"/>
        <end position="175"/>
    </location>
</feature>
<keyword evidence="2" id="KW-0808">Transferase</keyword>
<dbReference type="PANTHER" id="PTHR12203">
    <property type="entry name" value="KDEL LYS-ASP-GLU-LEU CONTAINING - RELATED"/>
    <property type="match status" value="1"/>
</dbReference>
<dbReference type="PANTHER" id="PTHR12203:SF35">
    <property type="entry name" value="PROTEIN O-GLUCOSYLTRANSFERASE 1"/>
    <property type="match status" value="1"/>
</dbReference>
<evidence type="ECO:0000256" key="2">
    <source>
        <dbReference type="ARBA" id="ARBA00022679"/>
    </source>
</evidence>
<keyword evidence="6" id="KW-1185">Reference proteome</keyword>
<proteinExistence type="inferred from homology"/>
<dbReference type="Proteomes" id="UP000236333">
    <property type="component" value="Unassembled WGS sequence"/>
</dbReference>
<feature type="signal peptide" evidence="3">
    <location>
        <begin position="1"/>
        <end position="25"/>
    </location>
</feature>
<evidence type="ECO:0000256" key="1">
    <source>
        <dbReference type="ARBA" id="ARBA00010118"/>
    </source>
</evidence>
<dbReference type="InterPro" id="IPR051091">
    <property type="entry name" value="O-Glucosyltr/Glycosyltrsf_90"/>
</dbReference>
<evidence type="ECO:0000313" key="6">
    <source>
        <dbReference type="Proteomes" id="UP000236333"/>
    </source>
</evidence>
<evidence type="ECO:0000313" key="5">
    <source>
        <dbReference type="EMBL" id="PNH12006.1"/>
    </source>
</evidence>
<comment type="similarity">
    <text evidence="1">Belongs to the glycosyltransferase 90 family.</text>
</comment>
<organism evidence="5 6">
    <name type="scientific">Tetrabaena socialis</name>
    <dbReference type="NCBI Taxonomy" id="47790"/>
    <lineage>
        <taxon>Eukaryota</taxon>
        <taxon>Viridiplantae</taxon>
        <taxon>Chlorophyta</taxon>
        <taxon>core chlorophytes</taxon>
        <taxon>Chlorophyceae</taxon>
        <taxon>CS clade</taxon>
        <taxon>Chlamydomonadales</taxon>
        <taxon>Tetrabaenaceae</taxon>
        <taxon>Tetrabaena</taxon>
    </lineage>
</organism>
<feature type="chain" id="PRO_5014352499" evidence="3">
    <location>
        <begin position="26"/>
        <end position="235"/>
    </location>
</feature>
<keyword evidence="3" id="KW-0732">Signal</keyword>
<dbReference type="Pfam" id="PF05686">
    <property type="entry name" value="Glyco_transf_90"/>
    <property type="match status" value="1"/>
</dbReference>
<sequence length="235" mass="25969">MPGPALPAARLLLLLLPLLLRTAAARGPLPESCKEYEALYEPINRDVGFFKRTGGITPDLVYRTMRLHTAGKRGLSSKLEVLLTLGSLVLKEDSGYEAFYHHLLKPQEHFLPVWKQGAGPEDILAAVDWARAHDEQAQGIAAAGQAFARRYLSSQARACYWLRLFEAYGEAMTYDPVSFRNITVEAVEGGGVRAAARGGPGGQGRLPYVKPARDFLEQEVAQFDPELLKDFTWEA</sequence>
<dbReference type="OrthoDB" id="535029at2759"/>
<protein>
    <submittedName>
        <fullName evidence="5">KDEL motif-containing protein 1</fullName>
    </submittedName>
</protein>
<evidence type="ECO:0000256" key="3">
    <source>
        <dbReference type="SAM" id="SignalP"/>
    </source>
</evidence>
<reference evidence="5 6" key="1">
    <citation type="journal article" date="2017" name="Mol. Biol. Evol.">
        <title>The 4-celled Tetrabaena socialis nuclear genome reveals the essential components for genetic control of cell number at the origin of multicellularity in the volvocine lineage.</title>
        <authorList>
            <person name="Featherston J."/>
            <person name="Arakaki Y."/>
            <person name="Hanschen E.R."/>
            <person name="Ferris P.J."/>
            <person name="Michod R.E."/>
            <person name="Olson B.J.S.C."/>
            <person name="Nozaki H."/>
            <person name="Durand P.M."/>
        </authorList>
    </citation>
    <scope>NUCLEOTIDE SEQUENCE [LARGE SCALE GENOMIC DNA]</scope>
    <source>
        <strain evidence="5 6">NIES-571</strain>
    </source>
</reference>
<evidence type="ECO:0000259" key="4">
    <source>
        <dbReference type="SMART" id="SM00672"/>
    </source>
</evidence>
<dbReference type="EMBL" id="PGGS01000017">
    <property type="protein sequence ID" value="PNH12006.1"/>
    <property type="molecule type" value="Genomic_DNA"/>
</dbReference>
<dbReference type="GO" id="GO:0016740">
    <property type="term" value="F:transferase activity"/>
    <property type="evidence" value="ECO:0007669"/>
    <property type="project" value="UniProtKB-KW"/>
</dbReference>
<gene>
    <name evidence="5" type="ORF">TSOC_001101</name>
</gene>
<name>A0A2J8AHM1_9CHLO</name>